<evidence type="ECO:0000313" key="1">
    <source>
        <dbReference type="EMBL" id="KAK1135565.1"/>
    </source>
</evidence>
<dbReference type="EMBL" id="JAHYIQ010000001">
    <property type="protein sequence ID" value="KAK1135565.1"/>
    <property type="molecule type" value="Genomic_DNA"/>
</dbReference>
<organism evidence="1 2">
    <name type="scientific">Melipona bicolor</name>
    <dbReference type="NCBI Taxonomy" id="60889"/>
    <lineage>
        <taxon>Eukaryota</taxon>
        <taxon>Metazoa</taxon>
        <taxon>Ecdysozoa</taxon>
        <taxon>Arthropoda</taxon>
        <taxon>Hexapoda</taxon>
        <taxon>Insecta</taxon>
        <taxon>Pterygota</taxon>
        <taxon>Neoptera</taxon>
        <taxon>Endopterygota</taxon>
        <taxon>Hymenoptera</taxon>
        <taxon>Apocrita</taxon>
        <taxon>Aculeata</taxon>
        <taxon>Apoidea</taxon>
        <taxon>Anthophila</taxon>
        <taxon>Apidae</taxon>
        <taxon>Melipona</taxon>
    </lineage>
</organism>
<accession>A0AA40GE99</accession>
<dbReference type="Proteomes" id="UP001177670">
    <property type="component" value="Unassembled WGS sequence"/>
</dbReference>
<name>A0AA40GE99_9HYME</name>
<keyword evidence="2" id="KW-1185">Reference proteome</keyword>
<comment type="caution">
    <text evidence="1">The sequence shown here is derived from an EMBL/GenBank/DDBJ whole genome shotgun (WGS) entry which is preliminary data.</text>
</comment>
<evidence type="ECO:0000313" key="2">
    <source>
        <dbReference type="Proteomes" id="UP001177670"/>
    </source>
</evidence>
<proteinExistence type="predicted"/>
<protein>
    <submittedName>
        <fullName evidence="1">Uncharacterized protein</fullName>
    </submittedName>
</protein>
<reference evidence="1" key="1">
    <citation type="submission" date="2021-10" db="EMBL/GenBank/DDBJ databases">
        <title>Melipona bicolor Genome sequencing and assembly.</title>
        <authorList>
            <person name="Araujo N.S."/>
            <person name="Arias M.C."/>
        </authorList>
    </citation>
    <scope>NUCLEOTIDE SEQUENCE</scope>
    <source>
        <strain evidence="1">USP_2M_L1-L4_2017</strain>
        <tissue evidence="1">Whole body</tissue>
    </source>
</reference>
<dbReference type="AlphaFoldDB" id="A0AA40GE99"/>
<gene>
    <name evidence="1" type="ORF">K0M31_000151</name>
</gene>
<sequence>MRFSAKEQASYVHLLGCARNAENSRKNACMCTWVCPSHEKRTDTRLPRHQSSLYETQRPTFVIFSRYSNGKNQLSICRSCSQQTHHTARAFVQFGVFNALNRMEIEVARSTIFTT</sequence>